<reference evidence="5 6" key="1">
    <citation type="journal article" date="2019" name="Nat. Ecol. Evol.">
        <title>Megaphylogeny resolves global patterns of mushroom evolution.</title>
        <authorList>
            <person name="Varga T."/>
            <person name="Krizsan K."/>
            <person name="Foldi C."/>
            <person name="Dima B."/>
            <person name="Sanchez-Garcia M."/>
            <person name="Sanchez-Ramirez S."/>
            <person name="Szollosi G.J."/>
            <person name="Szarkandi J.G."/>
            <person name="Papp V."/>
            <person name="Albert L."/>
            <person name="Andreopoulos W."/>
            <person name="Angelini C."/>
            <person name="Antonin V."/>
            <person name="Barry K.W."/>
            <person name="Bougher N.L."/>
            <person name="Buchanan P."/>
            <person name="Buyck B."/>
            <person name="Bense V."/>
            <person name="Catcheside P."/>
            <person name="Chovatia M."/>
            <person name="Cooper J."/>
            <person name="Damon W."/>
            <person name="Desjardin D."/>
            <person name="Finy P."/>
            <person name="Geml J."/>
            <person name="Haridas S."/>
            <person name="Hughes K."/>
            <person name="Justo A."/>
            <person name="Karasinski D."/>
            <person name="Kautmanova I."/>
            <person name="Kiss B."/>
            <person name="Kocsube S."/>
            <person name="Kotiranta H."/>
            <person name="LaButti K.M."/>
            <person name="Lechner B.E."/>
            <person name="Liimatainen K."/>
            <person name="Lipzen A."/>
            <person name="Lukacs Z."/>
            <person name="Mihaltcheva S."/>
            <person name="Morgado L.N."/>
            <person name="Niskanen T."/>
            <person name="Noordeloos M.E."/>
            <person name="Ohm R.A."/>
            <person name="Ortiz-Santana B."/>
            <person name="Ovrebo C."/>
            <person name="Racz N."/>
            <person name="Riley R."/>
            <person name="Savchenko A."/>
            <person name="Shiryaev A."/>
            <person name="Soop K."/>
            <person name="Spirin V."/>
            <person name="Szebenyi C."/>
            <person name="Tomsovsky M."/>
            <person name="Tulloss R.E."/>
            <person name="Uehling J."/>
            <person name="Grigoriev I.V."/>
            <person name="Vagvolgyi C."/>
            <person name="Papp T."/>
            <person name="Martin F.M."/>
            <person name="Miettinen O."/>
            <person name="Hibbett D.S."/>
            <person name="Nagy L.G."/>
        </authorList>
    </citation>
    <scope>NUCLEOTIDE SEQUENCE [LARGE SCALE GENOMIC DNA]</scope>
    <source>
        <strain evidence="5 6">HHB13444</strain>
    </source>
</reference>
<sequence length="814" mass="90340">MSSAEEDNAPFTKKRKLQRACDHCRRKKIKCDGPEKRDNRCSRCEARKTECTYNEPHIKSSYPSSYVENLESRLERMERLMNKLCPDTDVSGELDGHVSDRGLEARNTGSEGPRASTSRVEGPSPLSSLPITPQVPGSPDDDDLSDNDEAVDKGLIESLRKLSVSPQPYRYHGKSSGLVLIQTAIEVRNQQLGRSGRVEPQERESHRYPWLKPTSRDTLPVFDEFPPDDLLKSLTDIYFRKINDMLPLLHEPTFRAGINKGLHVRNGGFGAVVLLVCANAARFTNDPRVMLEGTEDWRSAGWKWFQAVEDWHKVSLAPAQLHDLQICVLMSNFLLGSTAPQANWTLIGSGIRMAVDVGAHRKKMYNTNSTIEDELWRRAFWILVMFEWSSSYGLGRPASIHDEDIDVALPTEVDDEYWTTSDTGEPPRQPEGKPSKLSFLVAYIRLTRILAFASRTVYSINKTKPPVGQDSQWEERMVAELDSSLNNWLDSLPAHLRWNPSQADTLFLAQSATLHANYYHTQIAVHRPFMSGSRLHSPLSLPSVIICTNAARSCIQVLDVLYKRTGNPFNRNMGLLFLAGVVLMMNVWGQKRAGRLANVDQDIAILRRAMVMLDSLKSEVQVSSALRNLLEELVVAVNKPVPSSDTAPPQTTTNTSTGSAAKRTSSLSFSAPATIPQRSGMQDFHYASMPIGSIVGQGNSSNPGSSSMPSGQSMFGLESESFEFGGTSSLFPSASPNFGWDHHSTEQQQPSAVNAAFHEETGHPPVPDFAFMDDTLSMWENAPASFRMDDWGVYLSGAHDSDGTNREPGPGPGM</sequence>
<dbReference type="PANTHER" id="PTHR46910:SF38">
    <property type="entry name" value="ZN(2)-C6 FUNGAL-TYPE DOMAIN-CONTAINING PROTEIN"/>
    <property type="match status" value="1"/>
</dbReference>
<dbReference type="AlphaFoldDB" id="A0A5C3PRU8"/>
<dbReference type="InterPro" id="IPR001138">
    <property type="entry name" value="Zn2Cys6_DnaBD"/>
</dbReference>
<dbReference type="EMBL" id="ML211096">
    <property type="protein sequence ID" value="TFK88853.1"/>
    <property type="molecule type" value="Genomic_DNA"/>
</dbReference>
<dbReference type="GO" id="GO:0003677">
    <property type="term" value="F:DNA binding"/>
    <property type="evidence" value="ECO:0007669"/>
    <property type="project" value="InterPro"/>
</dbReference>
<dbReference type="Pfam" id="PF04082">
    <property type="entry name" value="Fungal_trans"/>
    <property type="match status" value="1"/>
</dbReference>
<evidence type="ECO:0000256" key="3">
    <source>
        <dbReference type="SAM" id="MobiDB-lite"/>
    </source>
</evidence>
<dbReference type="GO" id="GO:0008270">
    <property type="term" value="F:zinc ion binding"/>
    <property type="evidence" value="ECO:0007669"/>
    <property type="project" value="InterPro"/>
</dbReference>
<dbReference type="Proteomes" id="UP000308197">
    <property type="component" value="Unassembled WGS sequence"/>
</dbReference>
<feature type="compositionally biased region" description="Basic and acidic residues" evidence="3">
    <location>
        <begin position="94"/>
        <end position="104"/>
    </location>
</feature>
<dbReference type="CDD" id="cd00067">
    <property type="entry name" value="GAL4"/>
    <property type="match status" value="1"/>
</dbReference>
<keyword evidence="2" id="KW-0539">Nucleus</keyword>
<dbReference type="PANTHER" id="PTHR46910">
    <property type="entry name" value="TRANSCRIPTION FACTOR PDR1"/>
    <property type="match status" value="1"/>
</dbReference>
<dbReference type="SMART" id="SM00066">
    <property type="entry name" value="GAL4"/>
    <property type="match status" value="1"/>
</dbReference>
<feature type="compositionally biased region" description="Low complexity" evidence="3">
    <location>
        <begin position="696"/>
        <end position="715"/>
    </location>
</feature>
<feature type="region of interest" description="Disordered" evidence="3">
    <location>
        <begin position="640"/>
        <end position="674"/>
    </location>
</feature>
<dbReference type="SUPFAM" id="SSF57701">
    <property type="entry name" value="Zn2/Cys6 DNA-binding domain"/>
    <property type="match status" value="1"/>
</dbReference>
<evidence type="ECO:0000313" key="5">
    <source>
        <dbReference type="EMBL" id="TFK88853.1"/>
    </source>
</evidence>
<feature type="compositionally biased region" description="Polar residues" evidence="3">
    <location>
        <begin position="107"/>
        <end position="131"/>
    </location>
</feature>
<name>A0A5C3PRU8_9APHY</name>
<dbReference type="InterPro" id="IPR036864">
    <property type="entry name" value="Zn2-C6_fun-type_DNA-bd_sf"/>
</dbReference>
<evidence type="ECO:0000256" key="2">
    <source>
        <dbReference type="ARBA" id="ARBA00023242"/>
    </source>
</evidence>
<dbReference type="SMART" id="SM00906">
    <property type="entry name" value="Fungal_trans"/>
    <property type="match status" value="1"/>
</dbReference>
<dbReference type="PROSITE" id="PS00463">
    <property type="entry name" value="ZN2_CY6_FUNGAL_1"/>
    <property type="match status" value="1"/>
</dbReference>
<accession>A0A5C3PRU8</accession>
<dbReference type="CDD" id="cd12148">
    <property type="entry name" value="fungal_TF_MHR"/>
    <property type="match status" value="1"/>
</dbReference>
<keyword evidence="1" id="KW-0479">Metal-binding</keyword>
<feature type="region of interest" description="Disordered" evidence="3">
    <location>
        <begin position="695"/>
        <end position="715"/>
    </location>
</feature>
<proteinExistence type="predicted"/>
<dbReference type="InParanoid" id="A0A5C3PRU8"/>
<feature type="region of interest" description="Disordered" evidence="3">
    <location>
        <begin position="86"/>
        <end position="148"/>
    </location>
</feature>
<dbReference type="GO" id="GO:0006351">
    <property type="term" value="P:DNA-templated transcription"/>
    <property type="evidence" value="ECO:0007669"/>
    <property type="project" value="InterPro"/>
</dbReference>
<protein>
    <recommendedName>
        <fullName evidence="4">Zn(2)-C6 fungal-type domain-containing protein</fullName>
    </recommendedName>
</protein>
<keyword evidence="6" id="KW-1185">Reference proteome</keyword>
<dbReference type="PROSITE" id="PS50048">
    <property type="entry name" value="ZN2_CY6_FUNGAL_2"/>
    <property type="match status" value="1"/>
</dbReference>
<feature type="compositionally biased region" description="Polar residues" evidence="3">
    <location>
        <begin position="662"/>
        <end position="674"/>
    </location>
</feature>
<organism evidence="5 6">
    <name type="scientific">Polyporus arcularius HHB13444</name>
    <dbReference type="NCBI Taxonomy" id="1314778"/>
    <lineage>
        <taxon>Eukaryota</taxon>
        <taxon>Fungi</taxon>
        <taxon>Dikarya</taxon>
        <taxon>Basidiomycota</taxon>
        <taxon>Agaricomycotina</taxon>
        <taxon>Agaricomycetes</taxon>
        <taxon>Polyporales</taxon>
        <taxon>Polyporaceae</taxon>
        <taxon>Polyporus</taxon>
    </lineage>
</organism>
<feature type="compositionally biased region" description="Acidic residues" evidence="3">
    <location>
        <begin position="139"/>
        <end position="148"/>
    </location>
</feature>
<dbReference type="Gene3D" id="4.10.240.10">
    <property type="entry name" value="Zn(2)-C6 fungal-type DNA-binding domain"/>
    <property type="match status" value="1"/>
</dbReference>
<evidence type="ECO:0000259" key="4">
    <source>
        <dbReference type="PROSITE" id="PS50048"/>
    </source>
</evidence>
<dbReference type="InterPro" id="IPR007219">
    <property type="entry name" value="XnlR_reg_dom"/>
</dbReference>
<feature type="domain" description="Zn(2)-C6 fungal-type" evidence="4">
    <location>
        <begin position="20"/>
        <end position="53"/>
    </location>
</feature>
<dbReference type="InterPro" id="IPR050987">
    <property type="entry name" value="AtrR-like"/>
</dbReference>
<dbReference type="STRING" id="1314778.A0A5C3PRU8"/>
<feature type="compositionally biased region" description="Low complexity" evidence="3">
    <location>
        <begin position="644"/>
        <end position="661"/>
    </location>
</feature>
<gene>
    <name evidence="5" type="ORF">K466DRAFT_53611</name>
</gene>
<evidence type="ECO:0000313" key="6">
    <source>
        <dbReference type="Proteomes" id="UP000308197"/>
    </source>
</evidence>
<dbReference type="GO" id="GO:0000981">
    <property type="term" value="F:DNA-binding transcription factor activity, RNA polymerase II-specific"/>
    <property type="evidence" value="ECO:0007669"/>
    <property type="project" value="InterPro"/>
</dbReference>
<evidence type="ECO:0000256" key="1">
    <source>
        <dbReference type="ARBA" id="ARBA00022723"/>
    </source>
</evidence>
<dbReference type="Pfam" id="PF00172">
    <property type="entry name" value="Zn_clus"/>
    <property type="match status" value="1"/>
</dbReference>